<evidence type="ECO:0000259" key="7">
    <source>
        <dbReference type="PROSITE" id="PS51154"/>
    </source>
</evidence>
<sequence length="1948" mass="221078">MDSSEKSSSRKGDKIDTRGTGNFSDSKSDKKQTENPAQVPLETPVSTVGADSQTDQDGKNEVAGKTIFSGSQSFLLKHGATFASRKGAESQTVSPEQQHDTIAKEIHVYDNELGDHAPKPRTPGEPPDQAGGACLQTDFHEKKQNEAMTSLEIQKRQILKDEIRRLEEQPEKMNSTLASLNLPAALEDFSDRQEVPQSLIDIAQKIKNMGGIKFLSKQMTDLTELLQKNKDILNECIEMIDDEEKSDQGLQEKFKDKWTRTSSDKLNQQFREENMKLLQTVEAAYDTYNSVLLKKYEKHSKIIELLSKSTNVNTEFCQWKGSDQSVTQSMSLLKDLAGGLEKFMELKACLEKATKSYTDVTIQIKSHREHISAFCDERNLDKVELMANIQKSIASQPTGPIPSTPNYHNPAASTPSQEPEPSSSDTQTASSNSPDTWIGHFSHSSDDGAQKTQPGPSTHFSGFPGPPSGGESCTREYPSVQVTENEMEEESQKHGHQQRKSAQESGKFASFTKGASSKTAADYFISMIWKSVKGTKEKKRLEAVNFYELHKWHFLLENMEQKKKIACRLAELGTGITHEIKEAVIEITFQCNTTFKFDREFDQWELECYRVVEDILLHLLIVTIGCKYEDKEVFQKFLLDKFSSAIEILVQNDSHGVCLLGDGESLVTIISEINKSKCRFSSVWETETKQEIGIRSICLKDKEIHCWKLFDVKEKLKKEFPTVKIYECFESKMLKIIGNADDVRSEEGFIRDRMWLYLYHKDKLSFDKEVIEFLSRKAVKKFLDDEIKRVGTMGTWILSFEKNSVEAYSVDDQKAKVVMKTLRESFHDYRYQIADTGKQKEKLQKIQERATHFEGLTNGKLAMHIRKTDKSGEVRILCTTDLLNNTEVVNLLDEINQGEGKGAKAADVRLEITPEYFHFIKKIEKEKIKDVDLEFEKDNTLILKGDEDSVLAVKDYIEGLKLKQSSVFLPQSLTMHQDPGKLCEEHHCLLDKMQSNPESKVWFMNNIIIMVYLGEPRKDLYVDCRAVLRVSDVDIKDKSSLSTVLKDRKVVNITIPTSFMEKGKHSAHESFNDAYTKILKFKIRSVLMPMKIDGNWSTKKLVKALVYPLTKLGSEEAITVILFSSDPNQCETANLVIQDANRKGNSMDQVSTNQPKRIEFLVEKIGITKAKVDVIVNTVHTSLNLQHGYVSKAILDAASDSQNLQDELTRKKGNKTDVEHGELFETNSYGLNCKKIFHGALKPWTAKTSKNIMQKFIIACLEKADEHKFSVLAFPAIGTGNLGFPEKAVLEIVKETVRKFENDHPNTSIRKIVFCIHANDEKKFKTFQDFFKDVDDEIESKHTLSDFTRGSGLEEIVLLGVERDVRNVVQTLNHELQRKCLESFCKQLPIEPNLEEPETQTISNRNGEESTNGKKGSTLSTEQDQDTNPKNISKIDALKEDDDTKRCKIARFTDRKELDGNPIFQRIKPRAVICPYKNDNEALVIFEKRKDAEEFSKNPFPLKVEDLEEQAVRNLEAQISDKYLSCIDDHHDLEDNLIKSSGVWIEKNGKKWILSGNLPQIELAYEFLQHRILSQKENNQGNAHGSATNLDSNAEKFIKKYIPMTANEYARFMGLIKMSDARIIENISYDTPMNCLYVCGSKSYVEHIEKLTKGVIFRVIEVTDDVFKQMKADIVDLAKTNSVLHYYETDGKLELFGMSHKAVDSAVMLLETKIADLLNPSKMKRSRNQPNLGRVQTSQSAVPFMRCTELGQKEYFLKFNFKVLLYEDDILESKVDAICCGQDPSFQSKGHIAGAIVKAHKNVGEQLKQEKVKKKEYGIGEYIPIKCNLQKGKHVLVIFVVTKSPASAKKATKKTLEGIKRCFENVLNFAEWNRIKSLALPLLGTGNKGAPINDIARIWFDSLLEFIENRRETSNLKEVHFVNKDSACLKAVQGQLEAYVAKAETALY</sequence>
<feature type="compositionally biased region" description="Polar residues" evidence="6">
    <location>
        <begin position="1413"/>
        <end position="1431"/>
    </location>
</feature>
<dbReference type="GO" id="GO:0044389">
    <property type="term" value="F:ubiquitin-like protein ligase binding"/>
    <property type="evidence" value="ECO:0007669"/>
    <property type="project" value="TreeGrafter"/>
</dbReference>
<keyword evidence="8" id="KW-1185">Reference proteome</keyword>
<dbReference type="SUPFAM" id="SSF52949">
    <property type="entry name" value="Macro domain-like"/>
    <property type="match status" value="2"/>
</dbReference>
<evidence type="ECO:0000313" key="8">
    <source>
        <dbReference type="Proteomes" id="UP000694844"/>
    </source>
</evidence>
<organism evidence="8 9">
    <name type="scientific">Crassostrea virginica</name>
    <name type="common">Eastern oyster</name>
    <dbReference type="NCBI Taxonomy" id="6565"/>
    <lineage>
        <taxon>Eukaryota</taxon>
        <taxon>Metazoa</taxon>
        <taxon>Spiralia</taxon>
        <taxon>Lophotrochozoa</taxon>
        <taxon>Mollusca</taxon>
        <taxon>Bivalvia</taxon>
        <taxon>Autobranchia</taxon>
        <taxon>Pteriomorphia</taxon>
        <taxon>Ostreida</taxon>
        <taxon>Ostreoidea</taxon>
        <taxon>Ostreidae</taxon>
        <taxon>Crassostrea</taxon>
    </lineage>
</organism>
<evidence type="ECO:0000256" key="3">
    <source>
        <dbReference type="ARBA" id="ARBA00022679"/>
    </source>
</evidence>
<keyword evidence="2" id="KW-0328">Glycosyltransferase</keyword>
<dbReference type="GO" id="GO:0005634">
    <property type="term" value="C:nucleus"/>
    <property type="evidence" value="ECO:0007669"/>
    <property type="project" value="UniProtKB-SubCell"/>
</dbReference>
<dbReference type="OrthoDB" id="2141925at2759"/>
<comment type="subcellular location">
    <subcellularLocation>
        <location evidence="1">Nucleus</location>
    </subcellularLocation>
</comment>
<feature type="compositionally biased region" description="Low complexity" evidence="6">
    <location>
        <begin position="454"/>
        <end position="463"/>
    </location>
</feature>
<dbReference type="Gene3D" id="1.20.140.50">
    <property type="entry name" value="alix/aip1 like domains"/>
    <property type="match status" value="1"/>
</dbReference>
<dbReference type="KEGG" id="cvn:111135768"/>
<dbReference type="GO" id="GO:0003950">
    <property type="term" value="F:NAD+ poly-ADP-ribosyltransferase activity"/>
    <property type="evidence" value="ECO:0007669"/>
    <property type="project" value="TreeGrafter"/>
</dbReference>
<dbReference type="PANTHER" id="PTHR14453:SF70">
    <property type="entry name" value="PROTEIN MONO-ADP-RIBOSYLTRANSFERASE PARP9"/>
    <property type="match status" value="1"/>
</dbReference>
<dbReference type="GO" id="GO:1990404">
    <property type="term" value="F:NAD+-protein mono-ADP-ribosyltransferase activity"/>
    <property type="evidence" value="ECO:0007669"/>
    <property type="project" value="TreeGrafter"/>
</dbReference>
<dbReference type="Pfam" id="PF01661">
    <property type="entry name" value="Macro"/>
    <property type="match status" value="2"/>
</dbReference>
<keyword evidence="3" id="KW-0808">Transferase</keyword>
<dbReference type="GO" id="GO:0005737">
    <property type="term" value="C:cytoplasm"/>
    <property type="evidence" value="ECO:0007669"/>
    <property type="project" value="TreeGrafter"/>
</dbReference>
<accession>A0A8B8EPF7</accession>
<feature type="domain" description="Macro" evidence="7">
    <location>
        <begin position="1750"/>
        <end position="1940"/>
    </location>
</feature>
<feature type="compositionally biased region" description="Polar residues" evidence="6">
    <location>
        <begin position="44"/>
        <end position="55"/>
    </location>
</feature>
<name>A0A8B8EPF7_CRAVI</name>
<protein>
    <submittedName>
        <fullName evidence="9">Uncharacterized protein LOC111135768 isoform X1</fullName>
    </submittedName>
</protein>
<feature type="region of interest" description="Disordered" evidence="6">
    <location>
        <begin position="394"/>
        <end position="509"/>
    </location>
</feature>
<dbReference type="Pfam" id="PF13949">
    <property type="entry name" value="ALIX_LYPXL_bnd"/>
    <property type="match status" value="1"/>
</dbReference>
<feature type="compositionally biased region" description="Basic and acidic residues" evidence="6">
    <location>
        <begin position="1"/>
        <end position="17"/>
    </location>
</feature>
<keyword evidence="4" id="KW-0520">NAD</keyword>
<gene>
    <name evidence="9" type="primary">LOC111135768</name>
</gene>
<evidence type="ECO:0000256" key="5">
    <source>
        <dbReference type="ARBA" id="ARBA00023242"/>
    </source>
</evidence>
<dbReference type="GO" id="GO:0070212">
    <property type="term" value="P:protein poly-ADP-ribosylation"/>
    <property type="evidence" value="ECO:0007669"/>
    <property type="project" value="TreeGrafter"/>
</dbReference>
<proteinExistence type="predicted"/>
<dbReference type="GO" id="GO:0060335">
    <property type="term" value="P:positive regulation of type II interferon-mediated signaling pathway"/>
    <property type="evidence" value="ECO:0007669"/>
    <property type="project" value="TreeGrafter"/>
</dbReference>
<feature type="region of interest" description="Disordered" evidence="6">
    <location>
        <begin position="1"/>
        <end position="63"/>
    </location>
</feature>
<dbReference type="SMART" id="SM00506">
    <property type="entry name" value="A1pp"/>
    <property type="match status" value="2"/>
</dbReference>
<feature type="domain" description="Macro" evidence="7">
    <location>
        <begin position="1147"/>
        <end position="1335"/>
    </location>
</feature>
<evidence type="ECO:0000256" key="1">
    <source>
        <dbReference type="ARBA" id="ARBA00004123"/>
    </source>
</evidence>
<feature type="region of interest" description="Disordered" evidence="6">
    <location>
        <begin position="1392"/>
        <end position="1437"/>
    </location>
</feature>
<dbReference type="GO" id="GO:0010629">
    <property type="term" value="P:negative regulation of gene expression"/>
    <property type="evidence" value="ECO:0007669"/>
    <property type="project" value="TreeGrafter"/>
</dbReference>
<dbReference type="GO" id="GO:0003714">
    <property type="term" value="F:transcription corepressor activity"/>
    <property type="evidence" value="ECO:0007669"/>
    <property type="project" value="TreeGrafter"/>
</dbReference>
<dbReference type="PANTHER" id="PTHR14453">
    <property type="entry name" value="PARP/ZINC FINGER CCCH TYPE DOMAIN CONTAINING PROTEIN"/>
    <property type="match status" value="1"/>
</dbReference>
<evidence type="ECO:0000256" key="6">
    <source>
        <dbReference type="SAM" id="MobiDB-lite"/>
    </source>
</evidence>
<evidence type="ECO:0000256" key="4">
    <source>
        <dbReference type="ARBA" id="ARBA00023027"/>
    </source>
</evidence>
<evidence type="ECO:0000256" key="2">
    <source>
        <dbReference type="ARBA" id="ARBA00022676"/>
    </source>
</evidence>
<feature type="compositionally biased region" description="Low complexity" evidence="6">
    <location>
        <begin position="410"/>
        <end position="433"/>
    </location>
</feature>
<dbReference type="Proteomes" id="UP000694844">
    <property type="component" value="Chromosome 5"/>
</dbReference>
<feature type="region of interest" description="Disordered" evidence="6">
    <location>
        <begin position="113"/>
        <end position="132"/>
    </location>
</feature>
<evidence type="ECO:0000313" key="9">
    <source>
        <dbReference type="RefSeq" id="XP_022341802.1"/>
    </source>
</evidence>
<dbReference type="InterPro" id="IPR025304">
    <property type="entry name" value="ALIX_V_dom"/>
</dbReference>
<dbReference type="RefSeq" id="XP_022341802.1">
    <property type="nucleotide sequence ID" value="XM_022486094.1"/>
</dbReference>
<keyword evidence="5" id="KW-0539">Nucleus</keyword>
<dbReference type="InterPro" id="IPR002589">
    <property type="entry name" value="Macro_dom"/>
</dbReference>
<dbReference type="PROSITE" id="PS51154">
    <property type="entry name" value="MACRO"/>
    <property type="match status" value="2"/>
</dbReference>
<dbReference type="Gene3D" id="3.40.220.10">
    <property type="entry name" value="Leucine Aminopeptidase, subunit E, domain 1"/>
    <property type="match status" value="2"/>
</dbReference>
<dbReference type="InterPro" id="IPR052056">
    <property type="entry name" value="Mono-ARTD/PARP"/>
</dbReference>
<dbReference type="InterPro" id="IPR043472">
    <property type="entry name" value="Macro_dom-like"/>
</dbReference>
<dbReference type="GeneID" id="111135768"/>
<reference evidence="9" key="1">
    <citation type="submission" date="2025-08" db="UniProtKB">
        <authorList>
            <consortium name="RefSeq"/>
        </authorList>
    </citation>
    <scope>IDENTIFICATION</scope>
    <source>
        <tissue evidence="9">Whole sample</tissue>
    </source>
</reference>